<sequence length="96" mass="10442">MYIFGNTGYTSRLNTIPNRAFTTLVLFPSSSSHSVLFRAVSADWVSRNRMAYPVLVVLMPATCTSLVVSAFSRAVLMCVFAASVGRALENRSLSTS</sequence>
<accession>A0A1M3T161</accession>
<feature type="transmembrane region" description="Helical" evidence="1">
    <location>
        <begin position="52"/>
        <end position="82"/>
    </location>
</feature>
<evidence type="ECO:0000313" key="2">
    <source>
        <dbReference type="EMBL" id="OJZ80472.1"/>
    </source>
</evidence>
<dbReference type="AlphaFoldDB" id="A0A1M3T161"/>
<keyword evidence="1" id="KW-1133">Transmembrane helix</keyword>
<keyword evidence="1" id="KW-0472">Membrane</keyword>
<protein>
    <submittedName>
        <fullName evidence="2">Uncharacterized protein</fullName>
    </submittedName>
</protein>
<evidence type="ECO:0000313" key="3">
    <source>
        <dbReference type="Proteomes" id="UP000184063"/>
    </source>
</evidence>
<gene>
    <name evidence="2" type="ORF">ASPFODRAFT_707876</name>
</gene>
<organism evidence="2 3">
    <name type="scientific">Aspergillus luchuensis (strain CBS 106.47)</name>
    <dbReference type="NCBI Taxonomy" id="1137211"/>
    <lineage>
        <taxon>Eukaryota</taxon>
        <taxon>Fungi</taxon>
        <taxon>Dikarya</taxon>
        <taxon>Ascomycota</taxon>
        <taxon>Pezizomycotina</taxon>
        <taxon>Eurotiomycetes</taxon>
        <taxon>Eurotiomycetidae</taxon>
        <taxon>Eurotiales</taxon>
        <taxon>Aspergillaceae</taxon>
        <taxon>Aspergillus</taxon>
        <taxon>Aspergillus subgen. Circumdati</taxon>
    </lineage>
</organism>
<reference evidence="3" key="1">
    <citation type="journal article" date="2017" name="Genome Biol.">
        <title>Comparative genomics reveals high biological diversity and specific adaptations in the industrially and medically important fungal genus Aspergillus.</title>
        <authorList>
            <person name="de Vries R.P."/>
            <person name="Riley R."/>
            <person name="Wiebenga A."/>
            <person name="Aguilar-Osorio G."/>
            <person name="Amillis S."/>
            <person name="Uchima C.A."/>
            <person name="Anderluh G."/>
            <person name="Asadollahi M."/>
            <person name="Askin M."/>
            <person name="Barry K."/>
            <person name="Battaglia E."/>
            <person name="Bayram O."/>
            <person name="Benocci T."/>
            <person name="Braus-Stromeyer S.A."/>
            <person name="Caldana C."/>
            <person name="Canovas D."/>
            <person name="Cerqueira G.C."/>
            <person name="Chen F."/>
            <person name="Chen W."/>
            <person name="Choi C."/>
            <person name="Clum A."/>
            <person name="Dos Santos R.A."/>
            <person name="Damasio A.R."/>
            <person name="Diallinas G."/>
            <person name="Emri T."/>
            <person name="Fekete E."/>
            <person name="Flipphi M."/>
            <person name="Freyberg S."/>
            <person name="Gallo A."/>
            <person name="Gournas C."/>
            <person name="Habgood R."/>
            <person name="Hainaut M."/>
            <person name="Harispe M.L."/>
            <person name="Henrissat B."/>
            <person name="Hilden K.S."/>
            <person name="Hope R."/>
            <person name="Hossain A."/>
            <person name="Karabika E."/>
            <person name="Karaffa L."/>
            <person name="Karanyi Z."/>
            <person name="Krasevec N."/>
            <person name="Kuo A."/>
            <person name="Kusch H."/>
            <person name="LaButti K."/>
            <person name="Lagendijk E.L."/>
            <person name="Lapidus A."/>
            <person name="Levasseur A."/>
            <person name="Lindquist E."/>
            <person name="Lipzen A."/>
            <person name="Logrieco A.F."/>
            <person name="MacCabe A."/>
            <person name="Maekelae M.R."/>
            <person name="Malavazi I."/>
            <person name="Melin P."/>
            <person name="Meyer V."/>
            <person name="Mielnichuk N."/>
            <person name="Miskei M."/>
            <person name="Molnar A.P."/>
            <person name="Mule G."/>
            <person name="Ngan C.Y."/>
            <person name="Orejas M."/>
            <person name="Orosz E."/>
            <person name="Ouedraogo J.P."/>
            <person name="Overkamp K.M."/>
            <person name="Park H.-S."/>
            <person name="Perrone G."/>
            <person name="Piumi F."/>
            <person name="Punt P.J."/>
            <person name="Ram A.F."/>
            <person name="Ramon A."/>
            <person name="Rauscher S."/>
            <person name="Record E."/>
            <person name="Riano-Pachon D.M."/>
            <person name="Robert V."/>
            <person name="Roehrig J."/>
            <person name="Ruller R."/>
            <person name="Salamov A."/>
            <person name="Salih N.S."/>
            <person name="Samson R.A."/>
            <person name="Sandor E."/>
            <person name="Sanguinetti M."/>
            <person name="Schuetze T."/>
            <person name="Sepcic K."/>
            <person name="Shelest E."/>
            <person name="Sherlock G."/>
            <person name="Sophianopoulou V."/>
            <person name="Squina F.M."/>
            <person name="Sun H."/>
            <person name="Susca A."/>
            <person name="Todd R.B."/>
            <person name="Tsang A."/>
            <person name="Unkles S.E."/>
            <person name="van de Wiele N."/>
            <person name="van Rossen-Uffink D."/>
            <person name="Oliveira J.V."/>
            <person name="Vesth T.C."/>
            <person name="Visser J."/>
            <person name="Yu J.-H."/>
            <person name="Zhou M."/>
            <person name="Andersen M.R."/>
            <person name="Archer D.B."/>
            <person name="Baker S.E."/>
            <person name="Benoit I."/>
            <person name="Brakhage A.A."/>
            <person name="Braus G.H."/>
            <person name="Fischer R."/>
            <person name="Frisvad J.C."/>
            <person name="Goldman G.H."/>
            <person name="Houbraken J."/>
            <person name="Oakley B."/>
            <person name="Pocsi I."/>
            <person name="Scazzocchio C."/>
            <person name="Seiboth B."/>
            <person name="vanKuyk P.A."/>
            <person name="Wortman J."/>
            <person name="Dyer P.S."/>
            <person name="Grigoriev I.V."/>
        </authorList>
    </citation>
    <scope>NUCLEOTIDE SEQUENCE [LARGE SCALE GENOMIC DNA]</scope>
    <source>
        <strain evidence="3">CBS 106.47</strain>
    </source>
</reference>
<dbReference type="EMBL" id="KV878255">
    <property type="protein sequence ID" value="OJZ80472.1"/>
    <property type="molecule type" value="Genomic_DNA"/>
</dbReference>
<keyword evidence="1" id="KW-0812">Transmembrane</keyword>
<evidence type="ECO:0000256" key="1">
    <source>
        <dbReference type="SAM" id="Phobius"/>
    </source>
</evidence>
<dbReference type="VEuPathDB" id="FungiDB:ASPFODRAFT_707876"/>
<name>A0A1M3T161_ASPLC</name>
<proteinExistence type="predicted"/>
<dbReference type="Proteomes" id="UP000184063">
    <property type="component" value="Unassembled WGS sequence"/>
</dbReference>